<sequence>MMTTYLGSIVPTLVALIATGLFGLAYAGFRRDLDRARERISTGSQIAQTRCGLIEYAVAGRGPPVLVVHGGEGGFDQGLAFAEPLVRSGFRVIAMSRFGYLRTPLPVDASPEAQANAHACLLDALHIDRAALITASAGAPSSLQFALRHPERLSTLVLLVPVAYSPRPEGTPQVRMPLLARTLAETTLRSDFLFWLVSRVARRTMIRTFLGIPTAVMEGATADEKMRVRRIFERIAPVRARLRGLLNDAAINASLPRYALEKITAPTLVIGTRDDLFGTFDSARYTAAHIPHARFIGYPDGGHLWVGHQDEVVSEVVGFLRTAGGPRFGR</sequence>
<evidence type="ECO:0000259" key="2">
    <source>
        <dbReference type="Pfam" id="PF00561"/>
    </source>
</evidence>
<protein>
    <submittedName>
        <fullName evidence="3">Alpha/beta fold hydrolase</fullName>
    </submittedName>
</protein>
<keyword evidence="1" id="KW-0472">Membrane</keyword>
<proteinExistence type="predicted"/>
<dbReference type="InterPro" id="IPR029058">
    <property type="entry name" value="AB_hydrolase_fold"/>
</dbReference>
<dbReference type="RefSeq" id="WP_198324110.1">
    <property type="nucleotide sequence ID" value="NZ_CP104311.1"/>
</dbReference>
<keyword evidence="1" id="KW-0812">Transmembrane</keyword>
<name>A0ABZ2F3F9_METCP</name>
<dbReference type="PANTHER" id="PTHR43433:SF5">
    <property type="entry name" value="AB HYDROLASE-1 DOMAIN-CONTAINING PROTEIN"/>
    <property type="match status" value="1"/>
</dbReference>
<accession>A0ABZ2F3F9</accession>
<keyword evidence="4" id="KW-1185">Reference proteome</keyword>
<gene>
    <name evidence="3" type="ORF">N4J17_10085</name>
</gene>
<feature type="domain" description="AB hydrolase-1" evidence="2">
    <location>
        <begin position="63"/>
        <end position="304"/>
    </location>
</feature>
<dbReference type="Pfam" id="PF00561">
    <property type="entry name" value="Abhydrolase_1"/>
    <property type="match status" value="1"/>
</dbReference>
<dbReference type="Proteomes" id="UP001359308">
    <property type="component" value="Chromosome"/>
</dbReference>
<dbReference type="GO" id="GO:0016787">
    <property type="term" value="F:hydrolase activity"/>
    <property type="evidence" value="ECO:0007669"/>
    <property type="project" value="UniProtKB-KW"/>
</dbReference>
<evidence type="ECO:0000256" key="1">
    <source>
        <dbReference type="SAM" id="Phobius"/>
    </source>
</evidence>
<feature type="transmembrane region" description="Helical" evidence="1">
    <location>
        <begin position="6"/>
        <end position="29"/>
    </location>
</feature>
<reference evidence="3 4" key="1">
    <citation type="submission" date="2022-09" db="EMBL/GenBank/DDBJ databases">
        <authorList>
            <person name="Giprobiosintez L."/>
        </authorList>
    </citation>
    <scope>NUCLEOTIDE SEQUENCE [LARGE SCALE GENOMIC DNA]</scope>
    <source>
        <strain evidence="4">VKPM-B-12549 (GBS-15)</strain>
    </source>
</reference>
<dbReference type="InterPro" id="IPR000073">
    <property type="entry name" value="AB_hydrolase_1"/>
</dbReference>
<dbReference type="PANTHER" id="PTHR43433">
    <property type="entry name" value="HYDROLASE, ALPHA/BETA FOLD FAMILY PROTEIN"/>
    <property type="match status" value="1"/>
</dbReference>
<evidence type="ECO:0000313" key="3">
    <source>
        <dbReference type="EMBL" id="WWF00828.1"/>
    </source>
</evidence>
<keyword evidence="3" id="KW-0378">Hydrolase</keyword>
<dbReference type="InterPro" id="IPR050471">
    <property type="entry name" value="AB_hydrolase"/>
</dbReference>
<dbReference type="EMBL" id="CP104311">
    <property type="protein sequence ID" value="WWF00828.1"/>
    <property type="molecule type" value="Genomic_DNA"/>
</dbReference>
<keyword evidence="1" id="KW-1133">Transmembrane helix</keyword>
<dbReference type="Gene3D" id="3.40.50.1820">
    <property type="entry name" value="alpha/beta hydrolase"/>
    <property type="match status" value="1"/>
</dbReference>
<dbReference type="SUPFAM" id="SSF53474">
    <property type="entry name" value="alpha/beta-Hydrolases"/>
    <property type="match status" value="1"/>
</dbReference>
<organism evidence="3 4">
    <name type="scientific">Methylococcus capsulatus</name>
    <dbReference type="NCBI Taxonomy" id="414"/>
    <lineage>
        <taxon>Bacteria</taxon>
        <taxon>Pseudomonadati</taxon>
        <taxon>Pseudomonadota</taxon>
        <taxon>Gammaproteobacteria</taxon>
        <taxon>Methylococcales</taxon>
        <taxon>Methylococcaceae</taxon>
        <taxon>Methylococcus</taxon>
    </lineage>
</organism>
<evidence type="ECO:0000313" key="4">
    <source>
        <dbReference type="Proteomes" id="UP001359308"/>
    </source>
</evidence>